<dbReference type="PANTHER" id="PTHR42684">
    <property type="entry name" value="ADENOSYLMETHIONINE-8-AMINO-7-OXONONANOATE AMINOTRANSFERASE"/>
    <property type="match status" value="1"/>
</dbReference>
<dbReference type="Gene3D" id="3.40.640.10">
    <property type="entry name" value="Type I PLP-dependent aspartate aminotransferase-like (Major domain)"/>
    <property type="match status" value="1"/>
</dbReference>
<feature type="binding site" evidence="9">
    <location>
        <begin position="122"/>
        <end position="123"/>
    </location>
    <ligand>
        <name>pyridoxal 5'-phosphate</name>
        <dbReference type="ChEBI" id="CHEBI:597326"/>
    </ligand>
</feature>
<dbReference type="AlphaFoldDB" id="A0AAE3XPD7"/>
<feature type="binding site" evidence="9">
    <location>
        <position position="318"/>
    </location>
    <ligand>
        <name>substrate</name>
    </ligand>
</feature>
<feature type="modified residue" description="N6-(pyridoxal phosphate)lysine" evidence="9">
    <location>
        <position position="285"/>
    </location>
</feature>
<feature type="binding site" evidence="9">
    <location>
        <position position="62"/>
    </location>
    <ligand>
        <name>substrate</name>
    </ligand>
</feature>
<dbReference type="GO" id="GO:0030170">
    <property type="term" value="F:pyridoxal phosphate binding"/>
    <property type="evidence" value="ECO:0007669"/>
    <property type="project" value="UniProtKB-UniRule"/>
</dbReference>
<dbReference type="FunFam" id="3.40.640.10:FF:000041">
    <property type="entry name" value="Adenosylmethionine-8-amino-7-oxononanoate aminotransferase"/>
    <property type="match status" value="1"/>
</dbReference>
<keyword evidence="6 9" id="KW-0093">Biotin biosynthesis</keyword>
<dbReference type="GO" id="GO:0051537">
    <property type="term" value="F:2 iron, 2 sulfur cluster binding"/>
    <property type="evidence" value="ECO:0007669"/>
    <property type="project" value="UniProtKB-KW"/>
</dbReference>
<feature type="binding site" evidence="9">
    <location>
        <position position="155"/>
    </location>
    <ligand>
        <name>substrate</name>
    </ligand>
</feature>
<dbReference type="EMBL" id="JAVDQD010000003">
    <property type="protein sequence ID" value="MDR6239595.1"/>
    <property type="molecule type" value="Genomic_DNA"/>
</dbReference>
<evidence type="ECO:0000256" key="3">
    <source>
        <dbReference type="ARBA" id="ARBA00022576"/>
    </source>
</evidence>
<comment type="catalytic activity">
    <reaction evidence="8 9">
        <text>(8S)-8-amino-7-oxononanoate + S-adenosyl-L-methionine = S-adenosyl-4-methylsulfanyl-2-oxobutanoate + (7R,8S)-7,8-diammoniononanoate</text>
        <dbReference type="Rhea" id="RHEA:16861"/>
        <dbReference type="ChEBI" id="CHEBI:16490"/>
        <dbReference type="ChEBI" id="CHEBI:59789"/>
        <dbReference type="ChEBI" id="CHEBI:149468"/>
        <dbReference type="ChEBI" id="CHEBI:149469"/>
        <dbReference type="EC" id="2.6.1.62"/>
    </reaction>
</comment>
<proteinExistence type="inferred from homology"/>
<feature type="binding site" evidence="9">
    <location>
        <position position="256"/>
    </location>
    <ligand>
        <name>pyridoxal 5'-phosphate</name>
        <dbReference type="ChEBI" id="CHEBI:597326"/>
    </ligand>
</feature>
<dbReference type="NCBIfam" id="NF004624">
    <property type="entry name" value="PRK05964.1"/>
    <property type="match status" value="1"/>
</dbReference>
<reference evidence="10" key="1">
    <citation type="submission" date="2023-07" db="EMBL/GenBank/DDBJ databases">
        <title>Genomic Encyclopedia of Type Strains, Phase IV (KMG-IV): sequencing the most valuable type-strain genomes for metagenomic binning, comparative biology and taxonomic classification.</title>
        <authorList>
            <person name="Goeker M."/>
        </authorList>
    </citation>
    <scope>NUCLEOTIDE SEQUENCE</scope>
    <source>
        <strain evidence="10">DSM 26174</strain>
    </source>
</reference>
<evidence type="ECO:0000256" key="9">
    <source>
        <dbReference type="HAMAP-Rule" id="MF_00834"/>
    </source>
</evidence>
<evidence type="ECO:0000313" key="11">
    <source>
        <dbReference type="Proteomes" id="UP001185092"/>
    </source>
</evidence>
<feature type="binding site" evidence="9">
    <location>
        <begin position="319"/>
        <end position="320"/>
    </location>
    <ligand>
        <name>pyridoxal 5'-phosphate</name>
        <dbReference type="ChEBI" id="CHEBI:597326"/>
    </ligand>
</feature>
<evidence type="ECO:0000256" key="6">
    <source>
        <dbReference type="ARBA" id="ARBA00022756"/>
    </source>
</evidence>
<evidence type="ECO:0000256" key="2">
    <source>
        <dbReference type="ARBA" id="ARBA00005063"/>
    </source>
</evidence>
<dbReference type="CDD" id="cd00610">
    <property type="entry name" value="OAT_like"/>
    <property type="match status" value="1"/>
</dbReference>
<dbReference type="RefSeq" id="WP_309939296.1">
    <property type="nucleotide sequence ID" value="NZ_AP025305.1"/>
</dbReference>
<comment type="cofactor">
    <cofactor evidence="1 9">
        <name>pyridoxal 5'-phosphate</name>
        <dbReference type="ChEBI" id="CHEBI:597326"/>
    </cofactor>
</comment>
<accession>A0AAE3XPD7</accession>
<keyword evidence="5 9" id="KW-0949">S-adenosyl-L-methionine</keyword>
<dbReference type="InterPro" id="IPR015424">
    <property type="entry name" value="PyrdxlP-dep_Trfase"/>
</dbReference>
<sequence>MQNDVNSNLSSWTDKLSFDKEHLWHPYTSFNNPLPVFPVEKATGCEIHLATGEILIDGMSSWWAAIHGYNVPEINKCLEKQITSMSHVMFGGLTHSPAIELGQKLLEILPEGLEKIFYADSGSVSIEVAIKMAMQYFYTLGKPEKSKLLTVKSGYHGDTYHAMSVCDPVNGMHHIFKNTLPIHYFAPSPNIKPEEEWNNEEMDEIESILKAESHNICAIIIEPIVQGAGGMRFYHPEYLNQLRKLCDSYDILLIFDEIATGFGRTGELFATNHTQIAPDILCLGKALTGGYMTMACTVANHKVASTISNGEPGVFMHGPTFMGNPLACSAAIASINLLLSSPWQDRVKKISNQLKSELQKCSNLNSVKEVRVLGAIGVVEMHENVNMEILQKRFVEMGVWIRPFNKLIYIMPPFTISEEQLTKLTQAIYHVAKS</sequence>
<evidence type="ECO:0000256" key="5">
    <source>
        <dbReference type="ARBA" id="ARBA00022691"/>
    </source>
</evidence>
<dbReference type="NCBIfam" id="TIGR00508">
    <property type="entry name" value="bioA"/>
    <property type="match status" value="1"/>
</dbReference>
<dbReference type="InterPro" id="IPR005815">
    <property type="entry name" value="BioA"/>
</dbReference>
<gene>
    <name evidence="9" type="primary">bioA</name>
    <name evidence="10" type="ORF">HNQ88_002643</name>
</gene>
<dbReference type="GO" id="GO:0009102">
    <property type="term" value="P:biotin biosynthetic process"/>
    <property type="evidence" value="ECO:0007669"/>
    <property type="project" value="UniProtKB-UniRule"/>
</dbReference>
<dbReference type="Proteomes" id="UP001185092">
    <property type="component" value="Unassembled WGS sequence"/>
</dbReference>
<dbReference type="PROSITE" id="PS00600">
    <property type="entry name" value="AA_TRANSFER_CLASS_3"/>
    <property type="match status" value="1"/>
</dbReference>
<dbReference type="PANTHER" id="PTHR42684:SF17">
    <property type="entry name" value="ADENOSYLMETHIONINE-8-AMINO-7-OXONONANOATE AMINOTRANSFERASE"/>
    <property type="match status" value="1"/>
</dbReference>
<keyword evidence="9" id="KW-0963">Cytoplasm</keyword>
<dbReference type="NCBIfam" id="NF005940">
    <property type="entry name" value="PRK07986.1"/>
    <property type="match status" value="1"/>
</dbReference>
<comment type="subcellular location">
    <subcellularLocation>
        <location evidence="9">Cytoplasm</location>
    </subcellularLocation>
</comment>
<dbReference type="Gene3D" id="3.90.1150.10">
    <property type="entry name" value="Aspartate Aminotransferase, domain 1"/>
    <property type="match status" value="1"/>
</dbReference>
<comment type="pathway">
    <text evidence="2 9">Cofactor biosynthesis; biotin biosynthesis; 7,8-diaminononanoate from 8-amino-7-oxononanoate (SAM route): step 1/1.</text>
</comment>
<dbReference type="InterPro" id="IPR015422">
    <property type="entry name" value="PyrdxlP-dep_Trfase_small"/>
</dbReference>
<keyword evidence="7 9" id="KW-0663">Pyridoxal phosphate</keyword>
<comment type="subunit">
    <text evidence="9">Homodimer.</text>
</comment>
<keyword evidence="11" id="KW-1185">Reference proteome</keyword>
<comment type="similarity">
    <text evidence="9">Belongs to the class-III pyridoxal-phosphate-dependent aminotransferase family. BioA subfamily.</text>
</comment>
<name>A0AAE3XPD7_9BACT</name>
<dbReference type="HAMAP" id="MF_00834">
    <property type="entry name" value="BioA"/>
    <property type="match status" value="1"/>
</dbReference>
<keyword evidence="3 9" id="KW-0032">Aminotransferase</keyword>
<evidence type="ECO:0000256" key="4">
    <source>
        <dbReference type="ARBA" id="ARBA00022679"/>
    </source>
</evidence>
<evidence type="ECO:0000256" key="7">
    <source>
        <dbReference type="ARBA" id="ARBA00022898"/>
    </source>
</evidence>
<dbReference type="InterPro" id="IPR015421">
    <property type="entry name" value="PyrdxlP-dep_Trfase_major"/>
</dbReference>
<dbReference type="Pfam" id="PF00202">
    <property type="entry name" value="Aminotran_3"/>
    <property type="match status" value="1"/>
</dbReference>
<evidence type="ECO:0000313" key="10">
    <source>
        <dbReference type="EMBL" id="MDR6239595.1"/>
    </source>
</evidence>
<dbReference type="InterPro" id="IPR049704">
    <property type="entry name" value="Aminotrans_3_PPA_site"/>
</dbReference>
<comment type="caution">
    <text evidence="10">The sequence shown here is derived from an EMBL/GenBank/DDBJ whole genome shotgun (WGS) entry which is preliminary data.</text>
</comment>
<protein>
    <recommendedName>
        <fullName evidence="9">Adenosylmethionine-8-amino-7-oxononanoate aminotransferase</fullName>
        <ecNumber evidence="9">2.6.1.62</ecNumber>
    </recommendedName>
    <alternativeName>
        <fullName evidence="9">7,8-diamino-pelargonic acid aminotransferase</fullName>
        <shortName evidence="9">DAPA AT</shortName>
        <shortName evidence="9">DAPA aminotransferase</shortName>
    </alternativeName>
    <alternativeName>
        <fullName evidence="9">7,8-diaminononanoate synthase</fullName>
        <shortName evidence="9">DANS</shortName>
    </alternativeName>
    <alternativeName>
        <fullName evidence="9">Diaminopelargonic acid synthase</fullName>
    </alternativeName>
</protein>
<dbReference type="GO" id="GO:0004015">
    <property type="term" value="F:adenosylmethionine-8-amino-7-oxononanoate transaminase activity"/>
    <property type="evidence" value="ECO:0007669"/>
    <property type="project" value="UniProtKB-UniRule"/>
</dbReference>
<dbReference type="GO" id="GO:0005737">
    <property type="term" value="C:cytoplasm"/>
    <property type="evidence" value="ECO:0007669"/>
    <property type="project" value="UniProtKB-SubCell"/>
</dbReference>
<comment type="function">
    <text evidence="9">Catalyzes the transfer of the alpha-amino group from S-adenosyl-L-methionine (SAM) to 7-keto-8-aminopelargonic acid (KAPA) to form 7,8-diaminopelargonic acid (DAPA). It is the only aminotransferase known to utilize SAM as an amino donor.</text>
</comment>
<dbReference type="InterPro" id="IPR005814">
    <property type="entry name" value="Aminotrans_3"/>
</dbReference>
<dbReference type="EC" id="2.6.1.62" evidence="9"/>
<feature type="site" description="Participates in the substrate recognition with KAPA and in a stacking interaction with the adenine ring of SAM" evidence="9">
    <location>
        <position position="27"/>
    </location>
</feature>
<feature type="binding site" evidence="9">
    <location>
        <position position="402"/>
    </location>
    <ligand>
        <name>substrate</name>
    </ligand>
</feature>
<keyword evidence="4 9" id="KW-0808">Transferase</keyword>
<evidence type="ECO:0000256" key="8">
    <source>
        <dbReference type="ARBA" id="ARBA00048449"/>
    </source>
</evidence>
<evidence type="ECO:0000256" key="1">
    <source>
        <dbReference type="ARBA" id="ARBA00001933"/>
    </source>
</evidence>
<feature type="binding site" evidence="9">
    <location>
        <position position="285"/>
    </location>
    <ligand>
        <name>substrate</name>
    </ligand>
</feature>
<organism evidence="10 11">
    <name type="scientific">Aureibacter tunicatorum</name>
    <dbReference type="NCBI Taxonomy" id="866807"/>
    <lineage>
        <taxon>Bacteria</taxon>
        <taxon>Pseudomonadati</taxon>
        <taxon>Bacteroidota</taxon>
        <taxon>Cytophagia</taxon>
        <taxon>Cytophagales</taxon>
        <taxon>Persicobacteraceae</taxon>
        <taxon>Aureibacter</taxon>
    </lineage>
</organism>
<dbReference type="SUPFAM" id="SSF53383">
    <property type="entry name" value="PLP-dependent transferases"/>
    <property type="match status" value="1"/>
</dbReference>